<dbReference type="AlphaFoldDB" id="A0AAV5AQG4"/>
<dbReference type="RefSeq" id="WP_264846643.1">
    <property type="nucleotide sequence ID" value="NZ_BPMA01000027.1"/>
</dbReference>
<evidence type="ECO:0000313" key="5">
    <source>
        <dbReference type="Proteomes" id="UP001207736"/>
    </source>
</evidence>
<dbReference type="InterPro" id="IPR025303">
    <property type="entry name" value="PdaC"/>
</dbReference>
<dbReference type="InterPro" id="IPR037126">
    <property type="entry name" value="PdaC/RsiV-like_sf"/>
</dbReference>
<dbReference type="Gene3D" id="3.30.565.40">
    <property type="entry name" value="Fervidobacterium nodosum Rt17-B1 like"/>
    <property type="match status" value="1"/>
</dbReference>
<dbReference type="PROSITE" id="PS51257">
    <property type="entry name" value="PROKAR_LIPOPROTEIN"/>
    <property type="match status" value="1"/>
</dbReference>
<accession>A0AAV5AQG4</accession>
<gene>
    <name evidence="3" type="ORF">RCZ15_04870</name>
    <name evidence="4" type="ORF">RCZ16_00970</name>
</gene>
<sequence length="253" mass="29576">MRSSLFISLFFLFTSCEWFKKDTFEFENIALEQTSEQCDTTDDCPVVSLNYLISKAPEPFATKFNETIRKRLLTLLEIGGDNSFVEHSNIEKAIQTYFYEYQQLKKIFPEMPAYEINVVDSISFQNDTLVSLMSNVYTYSGGAHGYQSVTFLNFKPSGVCYRNDELFSNKDSITHIAEQYFRKKEHIEGLLSENGYWFEQDQFALSKNIGFEKDSLILYYNPYEITSYSEGAKIIKIPLDRIQKWIFIKNLKD</sequence>
<evidence type="ECO:0000313" key="6">
    <source>
        <dbReference type="Proteomes" id="UP001208692"/>
    </source>
</evidence>
<dbReference type="Pfam" id="PF13739">
    <property type="entry name" value="PdaC"/>
    <property type="match status" value="1"/>
</dbReference>
<evidence type="ECO:0000313" key="3">
    <source>
        <dbReference type="EMBL" id="GJM49512.1"/>
    </source>
</evidence>
<feature type="domain" description="Deacetylase PdaC" evidence="2">
    <location>
        <begin position="60"/>
        <end position="146"/>
    </location>
</feature>
<evidence type="ECO:0000259" key="2">
    <source>
        <dbReference type="Pfam" id="PF13739"/>
    </source>
</evidence>
<evidence type="ECO:0000259" key="1">
    <source>
        <dbReference type="Pfam" id="PF11738"/>
    </source>
</evidence>
<dbReference type="Proteomes" id="UP001207736">
    <property type="component" value="Unassembled WGS sequence"/>
</dbReference>
<dbReference type="Proteomes" id="UP001208692">
    <property type="component" value="Unassembled WGS sequence"/>
</dbReference>
<keyword evidence="6" id="KW-1185">Reference proteome</keyword>
<feature type="domain" description="DUF3298" evidence="1">
    <location>
        <begin position="166"/>
        <end position="239"/>
    </location>
</feature>
<comment type="caution">
    <text evidence="3">The sequence shown here is derived from an EMBL/GenBank/DDBJ whole genome shotgun (WGS) entry which is preliminary data.</text>
</comment>
<protein>
    <recommendedName>
        <fullName evidence="7">DUF3298 domain-containing protein</fullName>
    </recommendedName>
</protein>
<organism evidence="3 5">
    <name type="scientific">Capnocytophaga catalasegens</name>
    <dbReference type="NCBI Taxonomy" id="1004260"/>
    <lineage>
        <taxon>Bacteria</taxon>
        <taxon>Pseudomonadati</taxon>
        <taxon>Bacteroidota</taxon>
        <taxon>Flavobacteriia</taxon>
        <taxon>Flavobacteriales</taxon>
        <taxon>Flavobacteriaceae</taxon>
        <taxon>Capnocytophaga</taxon>
    </lineage>
</organism>
<reference evidence="3 6" key="1">
    <citation type="submission" date="2021-11" db="EMBL/GenBank/DDBJ databases">
        <title>Draft genome sequence of Capnocytophaga sp. strain KC07075 isolated from cat oral cavity.</title>
        <authorList>
            <person name="Suzuki M."/>
            <person name="Imaoka K."/>
            <person name="Kimura M."/>
            <person name="Morikawa S."/>
            <person name="Maeda K."/>
        </authorList>
    </citation>
    <scope>NUCLEOTIDE SEQUENCE</scope>
    <source>
        <strain evidence="3">KC07075</strain>
        <strain evidence="4 6">KC07079</strain>
    </source>
</reference>
<dbReference type="EMBL" id="BQKB01000003">
    <property type="protein sequence ID" value="GJM51779.1"/>
    <property type="molecule type" value="Genomic_DNA"/>
</dbReference>
<dbReference type="Gene3D" id="3.90.640.20">
    <property type="entry name" value="Heat-shock cognate protein, ATPase"/>
    <property type="match status" value="1"/>
</dbReference>
<evidence type="ECO:0008006" key="7">
    <source>
        <dbReference type="Google" id="ProtNLM"/>
    </source>
</evidence>
<dbReference type="Pfam" id="PF11738">
    <property type="entry name" value="DUF3298"/>
    <property type="match status" value="1"/>
</dbReference>
<dbReference type="InterPro" id="IPR021729">
    <property type="entry name" value="DUF3298"/>
</dbReference>
<evidence type="ECO:0000313" key="4">
    <source>
        <dbReference type="EMBL" id="GJM51779.1"/>
    </source>
</evidence>
<dbReference type="EMBL" id="BQKA01000010">
    <property type="protein sequence ID" value="GJM49512.1"/>
    <property type="molecule type" value="Genomic_DNA"/>
</dbReference>
<name>A0AAV5AQG4_9FLAO</name>
<proteinExistence type="predicted"/>